<proteinExistence type="predicted"/>
<feature type="compositionally biased region" description="Basic and acidic residues" evidence="1">
    <location>
        <begin position="80"/>
        <end position="90"/>
    </location>
</feature>
<feature type="chain" id="PRO_5005819387" evidence="2">
    <location>
        <begin position="24"/>
        <end position="98"/>
    </location>
</feature>
<gene>
    <name evidence="3" type="ORF">ACN38_g11888</name>
</gene>
<keyword evidence="4" id="KW-1185">Reference proteome</keyword>
<protein>
    <submittedName>
        <fullName evidence="3">Uncharacterized protein</fullName>
    </submittedName>
</protein>
<evidence type="ECO:0000313" key="4">
    <source>
        <dbReference type="Proteomes" id="UP000037696"/>
    </source>
</evidence>
<dbReference type="Proteomes" id="UP000037696">
    <property type="component" value="Unassembled WGS sequence"/>
</dbReference>
<evidence type="ECO:0000256" key="2">
    <source>
        <dbReference type="SAM" id="SignalP"/>
    </source>
</evidence>
<dbReference type="AlphaFoldDB" id="A0A0M8NZG0"/>
<feature type="signal peptide" evidence="2">
    <location>
        <begin position="1"/>
        <end position="23"/>
    </location>
</feature>
<accession>A0A0M8NZG0</accession>
<keyword evidence="2" id="KW-0732">Signal</keyword>
<organism evidence="3 4">
    <name type="scientific">Penicillium nordicum</name>
    <dbReference type="NCBI Taxonomy" id="229535"/>
    <lineage>
        <taxon>Eukaryota</taxon>
        <taxon>Fungi</taxon>
        <taxon>Dikarya</taxon>
        <taxon>Ascomycota</taxon>
        <taxon>Pezizomycotina</taxon>
        <taxon>Eurotiomycetes</taxon>
        <taxon>Eurotiomycetidae</taxon>
        <taxon>Eurotiales</taxon>
        <taxon>Aspergillaceae</taxon>
        <taxon>Penicillium</taxon>
    </lineage>
</organism>
<reference evidence="3 4" key="1">
    <citation type="submission" date="2015-08" db="EMBL/GenBank/DDBJ databases">
        <title>Genome sequencing of Penicillium nordicum.</title>
        <authorList>
            <person name="Nguyen H.D."/>
            <person name="Seifert K.A."/>
        </authorList>
    </citation>
    <scope>NUCLEOTIDE SEQUENCE [LARGE SCALE GENOMIC DNA]</scope>
    <source>
        <strain evidence="3 4">DAOMC 185683</strain>
    </source>
</reference>
<sequence length="98" mass="11333">MIDLSAFILWVFGLLAQRASYLADKCFVSRLTPVNIYIQELRENVHEVDMKPKKVLFTSLLSEPRESQIQVVILKPAKKEKKEKEKENLHARSSPILP</sequence>
<comment type="caution">
    <text evidence="3">The sequence shown here is derived from an EMBL/GenBank/DDBJ whole genome shotgun (WGS) entry which is preliminary data.</text>
</comment>
<feature type="region of interest" description="Disordered" evidence="1">
    <location>
        <begin position="79"/>
        <end position="98"/>
    </location>
</feature>
<dbReference type="EMBL" id="LHQQ01000330">
    <property type="protein sequence ID" value="KOS37320.1"/>
    <property type="molecule type" value="Genomic_DNA"/>
</dbReference>
<evidence type="ECO:0000256" key="1">
    <source>
        <dbReference type="SAM" id="MobiDB-lite"/>
    </source>
</evidence>
<name>A0A0M8NZG0_9EURO</name>
<evidence type="ECO:0000313" key="3">
    <source>
        <dbReference type="EMBL" id="KOS37320.1"/>
    </source>
</evidence>